<dbReference type="PATRIC" id="fig|1423.134.peg.4100"/>
<sequence length="47" mass="5322">MLIVQCFPKAGNLKKAYITLYICPRVIMKVFVKNKNKTSHKKGAISP</sequence>
<evidence type="ECO:0000313" key="1">
    <source>
        <dbReference type="EMBL" id="KIU10422.1"/>
    </source>
</evidence>
<name>A0A0C3K4F7_BACIU</name>
<dbReference type="AlphaFoldDB" id="A0A0C3K4F7"/>
<proteinExistence type="predicted"/>
<accession>A0A0C3K4F7</accession>
<reference evidence="1 2" key="1">
    <citation type="submission" date="2014-12" db="EMBL/GenBank/DDBJ databases">
        <title>Comparative genome analysis of Bacillus coagulans HM-08, Clostridium butyricum HM-68, Bacillus subtilis HM-66 and Bacillus licheniformis BL-09.</title>
        <authorList>
            <person name="Zhang H."/>
        </authorList>
    </citation>
    <scope>NUCLEOTIDE SEQUENCE [LARGE SCALE GENOMIC DNA]</scope>
    <source>
        <strain evidence="1 2">HM-66</strain>
    </source>
</reference>
<dbReference type="Proteomes" id="UP000032247">
    <property type="component" value="Unassembled WGS sequence"/>
</dbReference>
<protein>
    <submittedName>
        <fullName evidence="1">Uncharacterized protein</fullName>
    </submittedName>
</protein>
<dbReference type="EMBL" id="JXBC01000004">
    <property type="protein sequence ID" value="KIU10422.1"/>
    <property type="molecule type" value="Genomic_DNA"/>
</dbReference>
<evidence type="ECO:0000313" key="2">
    <source>
        <dbReference type="Proteomes" id="UP000032247"/>
    </source>
</evidence>
<comment type="caution">
    <text evidence="1">The sequence shown here is derived from an EMBL/GenBank/DDBJ whole genome shotgun (WGS) entry which is preliminary data.</text>
</comment>
<gene>
    <name evidence="1" type="ORF">SC09_Contig25orf00139</name>
</gene>
<organism evidence="1 2">
    <name type="scientific">Bacillus subtilis</name>
    <dbReference type="NCBI Taxonomy" id="1423"/>
    <lineage>
        <taxon>Bacteria</taxon>
        <taxon>Bacillati</taxon>
        <taxon>Bacillota</taxon>
        <taxon>Bacilli</taxon>
        <taxon>Bacillales</taxon>
        <taxon>Bacillaceae</taxon>
        <taxon>Bacillus</taxon>
    </lineage>
</organism>